<gene>
    <name evidence="1" type="ordered locus">MLP_06330</name>
</gene>
<accession>F5XKV9</accession>
<evidence type="ECO:0008006" key="3">
    <source>
        <dbReference type="Google" id="ProtNLM"/>
    </source>
</evidence>
<dbReference type="HOGENOM" id="CLU_117572_1_0_11"/>
<dbReference type="eggNOG" id="COG4803">
    <property type="taxonomic scope" value="Bacteria"/>
</dbReference>
<protein>
    <recommendedName>
        <fullName evidence="3">DUF1269 domain-containing protein</fullName>
    </recommendedName>
</protein>
<dbReference type="STRING" id="1032480.MLP_06330"/>
<keyword evidence="2" id="KW-1185">Reference proteome</keyword>
<organism evidence="1 2">
    <name type="scientific">Microlunatus phosphovorus (strain ATCC 700054 / DSM 10555 / JCM 9379 / NBRC 101784 / NCIMB 13414 / VKM Ac-1990 / NM-1)</name>
    <dbReference type="NCBI Taxonomy" id="1032480"/>
    <lineage>
        <taxon>Bacteria</taxon>
        <taxon>Bacillati</taxon>
        <taxon>Actinomycetota</taxon>
        <taxon>Actinomycetes</taxon>
        <taxon>Propionibacteriales</taxon>
        <taxon>Propionibacteriaceae</taxon>
        <taxon>Microlunatus</taxon>
    </lineage>
</organism>
<dbReference type="Pfam" id="PF19850">
    <property type="entry name" value="DUF6325"/>
    <property type="match status" value="1"/>
</dbReference>
<evidence type="ECO:0000313" key="1">
    <source>
        <dbReference type="EMBL" id="BAK33647.1"/>
    </source>
</evidence>
<dbReference type="Proteomes" id="UP000007947">
    <property type="component" value="Chromosome"/>
</dbReference>
<name>F5XKV9_MICPN</name>
<sequence>MDSYGPADLYVVAFPEDHVPAAVRQALLDTLASGVITLLDLTLIRKSADGGVQLIEIENLGDEFDLTVIDATSTGLIGDEDVDGIVAELEPGTSALAILLENTWARQLAGAVLGSGAIVLAAERIPAAVVNEVAELAGLGEESVPA</sequence>
<evidence type="ECO:0000313" key="2">
    <source>
        <dbReference type="Proteomes" id="UP000007947"/>
    </source>
</evidence>
<proteinExistence type="predicted"/>
<dbReference type="AlphaFoldDB" id="F5XKV9"/>
<dbReference type="InterPro" id="IPR046288">
    <property type="entry name" value="DUF6325"/>
</dbReference>
<reference evidence="1 2" key="1">
    <citation type="submission" date="2011-05" db="EMBL/GenBank/DDBJ databases">
        <title>Whole genome sequence of Microlunatus phosphovorus NM-1.</title>
        <authorList>
            <person name="Hosoyama A."/>
            <person name="Sasaki K."/>
            <person name="Harada T."/>
            <person name="Igarashi R."/>
            <person name="Kawakoshi A."/>
            <person name="Sasagawa M."/>
            <person name="Fukada J."/>
            <person name="Nakamura S."/>
            <person name="Katano Y."/>
            <person name="Hanada S."/>
            <person name="Kamagata Y."/>
            <person name="Nakamura N."/>
            <person name="Yamazaki S."/>
            <person name="Fujita N."/>
        </authorList>
    </citation>
    <scope>NUCLEOTIDE SEQUENCE [LARGE SCALE GENOMIC DNA]</scope>
    <source>
        <strain evidence="2">ATCC 700054 / DSM 10555 / JCM 9379 / NBRC 101784 / NCIMB 13414 / VKM Ac-1990 / NM-1</strain>
    </source>
</reference>
<dbReference type="EMBL" id="AP012204">
    <property type="protein sequence ID" value="BAK33647.1"/>
    <property type="molecule type" value="Genomic_DNA"/>
</dbReference>
<dbReference type="KEGG" id="mph:MLP_06330"/>